<feature type="domain" description="HTH cro/C1-type" evidence="2">
    <location>
        <begin position="7"/>
        <end position="61"/>
    </location>
</feature>
<dbReference type="Gene3D" id="1.10.260.40">
    <property type="entry name" value="lambda repressor-like DNA-binding domains"/>
    <property type="match status" value="1"/>
</dbReference>
<dbReference type="EMBL" id="CP019728">
    <property type="protein sequence ID" value="AQS54285.1"/>
    <property type="molecule type" value="Genomic_DNA"/>
</dbReference>
<keyword evidence="4" id="KW-1185">Reference proteome</keyword>
<name>A0A1S6IRV4_9LACT</name>
<gene>
    <name evidence="3" type="ORF">BW727_101961</name>
</gene>
<dbReference type="PANTHER" id="PTHR46558">
    <property type="entry name" value="TRACRIPTIONAL REGULATORY PROTEIN-RELATED-RELATED"/>
    <property type="match status" value="1"/>
</dbReference>
<organism evidence="3 4">
    <name type="scientific">Jeotgalibaca dankookensis</name>
    <dbReference type="NCBI Taxonomy" id="708126"/>
    <lineage>
        <taxon>Bacteria</taxon>
        <taxon>Bacillati</taxon>
        <taxon>Bacillota</taxon>
        <taxon>Bacilli</taxon>
        <taxon>Lactobacillales</taxon>
        <taxon>Carnobacteriaceae</taxon>
        <taxon>Jeotgalibaca</taxon>
    </lineage>
</organism>
<dbReference type="CDD" id="cd00093">
    <property type="entry name" value="HTH_XRE"/>
    <property type="match status" value="1"/>
</dbReference>
<sequence length="69" mass="8020">MAIENNIKMYRAKYNLTQSELAKKVQVTRQTIISLEKGSYVPSLELAMNLSETFNVSVETIFYKQEEKE</sequence>
<dbReference type="Pfam" id="PF01381">
    <property type="entry name" value="HTH_3"/>
    <property type="match status" value="1"/>
</dbReference>
<dbReference type="GO" id="GO:0003677">
    <property type="term" value="F:DNA binding"/>
    <property type="evidence" value="ECO:0007669"/>
    <property type="project" value="UniProtKB-KW"/>
</dbReference>
<dbReference type="Proteomes" id="UP000188993">
    <property type="component" value="Chromosome"/>
</dbReference>
<dbReference type="RefSeq" id="WP_062469688.1">
    <property type="nucleotide sequence ID" value="NZ_BBYN01000014.1"/>
</dbReference>
<dbReference type="InterPro" id="IPR001387">
    <property type="entry name" value="Cro/C1-type_HTH"/>
</dbReference>
<proteinExistence type="predicted"/>
<evidence type="ECO:0000259" key="2">
    <source>
        <dbReference type="PROSITE" id="PS50943"/>
    </source>
</evidence>
<dbReference type="SMART" id="SM00530">
    <property type="entry name" value="HTH_XRE"/>
    <property type="match status" value="1"/>
</dbReference>
<dbReference type="PANTHER" id="PTHR46558:SF11">
    <property type="entry name" value="HTH-TYPE TRANSCRIPTIONAL REGULATOR XRE"/>
    <property type="match status" value="1"/>
</dbReference>
<evidence type="ECO:0000256" key="1">
    <source>
        <dbReference type="ARBA" id="ARBA00023125"/>
    </source>
</evidence>
<keyword evidence="1" id="KW-0238">DNA-binding</keyword>
<reference evidence="3 4" key="1">
    <citation type="journal article" date="2014" name="Int. J. Syst. Evol. Microbiol.">
        <title>Jeotgalibaca dankookensis gen. nov., sp. nov., a member of the family Carnobacteriaceae, isolated from seujeot (Korean traditional food).</title>
        <authorList>
            <person name="Lee D.G."/>
            <person name="Trujillo M.E."/>
            <person name="Kang H."/>
            <person name="Ahn T.Y."/>
        </authorList>
    </citation>
    <scope>NUCLEOTIDE SEQUENCE [LARGE SCALE GENOMIC DNA]</scope>
    <source>
        <strain evidence="3 4">EX-07</strain>
    </source>
</reference>
<dbReference type="InterPro" id="IPR010982">
    <property type="entry name" value="Lambda_DNA-bd_dom_sf"/>
</dbReference>
<dbReference type="KEGG" id="jda:BW727_101961"/>
<dbReference type="SUPFAM" id="SSF47413">
    <property type="entry name" value="lambda repressor-like DNA-binding domains"/>
    <property type="match status" value="1"/>
</dbReference>
<dbReference type="PROSITE" id="PS50943">
    <property type="entry name" value="HTH_CROC1"/>
    <property type="match status" value="1"/>
</dbReference>
<dbReference type="STRING" id="708126.BW727_101961"/>
<evidence type="ECO:0000313" key="4">
    <source>
        <dbReference type="Proteomes" id="UP000188993"/>
    </source>
</evidence>
<protein>
    <recommendedName>
        <fullName evidence="2">HTH cro/C1-type domain-containing protein</fullName>
    </recommendedName>
</protein>
<evidence type="ECO:0000313" key="3">
    <source>
        <dbReference type="EMBL" id="AQS54285.1"/>
    </source>
</evidence>
<dbReference type="AlphaFoldDB" id="A0A1S6IRV4"/>
<accession>A0A1S6IRV4</accession>